<organism evidence="18 19">
    <name type="scientific">Westerdykella ornata</name>
    <dbReference type="NCBI Taxonomy" id="318751"/>
    <lineage>
        <taxon>Eukaryota</taxon>
        <taxon>Fungi</taxon>
        <taxon>Dikarya</taxon>
        <taxon>Ascomycota</taxon>
        <taxon>Pezizomycotina</taxon>
        <taxon>Dothideomycetes</taxon>
        <taxon>Pleosporomycetidae</taxon>
        <taxon>Pleosporales</taxon>
        <taxon>Sporormiaceae</taxon>
        <taxon>Westerdykella</taxon>
    </lineage>
</organism>
<evidence type="ECO:0000256" key="11">
    <source>
        <dbReference type="ARBA" id="ARBA00023157"/>
    </source>
</evidence>
<feature type="disulfide bond" evidence="14">
    <location>
        <begin position="49"/>
        <end position="56"/>
    </location>
</feature>
<dbReference type="SMART" id="SM00747">
    <property type="entry name" value="CFEM"/>
    <property type="match status" value="1"/>
</dbReference>
<dbReference type="EMBL" id="ML986490">
    <property type="protein sequence ID" value="KAF2277449.1"/>
    <property type="molecule type" value="Genomic_DNA"/>
</dbReference>
<evidence type="ECO:0000256" key="4">
    <source>
        <dbReference type="ARBA" id="ARBA00010031"/>
    </source>
</evidence>
<dbReference type="PANTHER" id="PTHR33048:SF143">
    <property type="entry name" value="EXTRACELLULAR MEMBRANE PROTEIN CFEM DOMAIN-CONTAINING PROTEIN-RELATED"/>
    <property type="match status" value="1"/>
</dbReference>
<dbReference type="InterPro" id="IPR008427">
    <property type="entry name" value="Extracellular_membr_CFEM_dom"/>
</dbReference>
<keyword evidence="14" id="KW-0349">Heme</keyword>
<name>A0A6A6JR60_WESOR</name>
<dbReference type="OrthoDB" id="2496787at2759"/>
<keyword evidence="14" id="KW-0479">Metal-binding</keyword>
<keyword evidence="10 15" id="KW-0472">Membrane</keyword>
<dbReference type="InterPro" id="IPR049326">
    <property type="entry name" value="Rhodopsin_dom_fungi"/>
</dbReference>
<sequence length="460" mass="50837">MKLLFSLLFLLLSYIPFGFTETTDLESALTLLPACALPCAAAALKESPCPPNDRACVCANLLANSRHGVETCILQRCTMKEGLTTKNLTMTMCNAPIRDRGPVFRTVNATLGVLSAVCVVLRIGYKLFLTVYPLSWDDYFIVLALISGVPGTIINDRGVLKNGLGRDIWTLEFQQITDFIKWFYALEVDYFVNIVMLKASLLFFYYHIFPGARVRRLTIVTMVVNAMYGIAFVVTAIFQCSPISYYWHRWDGEHEGTCININALAWANAAVSIALDFWMLAIPLFQVAHLQLAWKKKVGVAMMFCVGTFVTIVSILRLQYLVHFANSTNPTWDQFDVCSWSTIEINVGIMCACMPAIRAILVRLFPKVLGNTHKSSNQYLSKYGSGNALGNSKGGGLSQGGGGVGADRSIITYTKTFEVQRHQSKDGDNDNDEVGLVLMDDLGTRKEGQVKSGNSSEVSV</sequence>
<evidence type="ECO:0000256" key="3">
    <source>
        <dbReference type="ARBA" id="ARBA00004613"/>
    </source>
</evidence>
<feature type="signal peptide" evidence="16">
    <location>
        <begin position="1"/>
        <end position="20"/>
    </location>
</feature>
<keyword evidence="9 15" id="KW-1133">Transmembrane helix</keyword>
<keyword evidence="12" id="KW-0449">Lipoprotein</keyword>
<evidence type="ECO:0000256" key="10">
    <source>
        <dbReference type="ARBA" id="ARBA00023136"/>
    </source>
</evidence>
<feature type="binding site" description="axial binding residue" evidence="14">
    <location>
        <position position="53"/>
    </location>
    <ligand>
        <name>heme</name>
        <dbReference type="ChEBI" id="CHEBI:30413"/>
    </ligand>
    <ligandPart>
        <name>Fe</name>
        <dbReference type="ChEBI" id="CHEBI:18248"/>
    </ligandPart>
</feature>
<evidence type="ECO:0000256" key="14">
    <source>
        <dbReference type="PROSITE-ProRule" id="PRU01356"/>
    </source>
</evidence>
<comment type="similarity">
    <text evidence="4">Belongs to the RBT5 family.</text>
</comment>
<evidence type="ECO:0000313" key="18">
    <source>
        <dbReference type="EMBL" id="KAF2277449.1"/>
    </source>
</evidence>
<evidence type="ECO:0000256" key="2">
    <source>
        <dbReference type="ARBA" id="ARBA00004589"/>
    </source>
</evidence>
<evidence type="ECO:0000256" key="6">
    <source>
        <dbReference type="ARBA" id="ARBA00022622"/>
    </source>
</evidence>
<feature type="domain" description="CFEM" evidence="17">
    <location>
        <begin position="7"/>
        <end position="121"/>
    </location>
</feature>
<comment type="subcellular location">
    <subcellularLocation>
        <location evidence="2">Membrane</location>
        <topology evidence="2">Lipid-anchor</topology>
        <topology evidence="2">GPI-anchor</topology>
    </subcellularLocation>
    <subcellularLocation>
        <location evidence="1">Membrane</location>
        <topology evidence="1">Multi-pass membrane protein</topology>
    </subcellularLocation>
    <subcellularLocation>
        <location evidence="3">Secreted</location>
    </subcellularLocation>
</comment>
<dbReference type="Pfam" id="PF05730">
    <property type="entry name" value="CFEM"/>
    <property type="match status" value="1"/>
</dbReference>
<evidence type="ECO:0000256" key="1">
    <source>
        <dbReference type="ARBA" id="ARBA00004141"/>
    </source>
</evidence>
<evidence type="ECO:0000259" key="17">
    <source>
        <dbReference type="PROSITE" id="PS52012"/>
    </source>
</evidence>
<dbReference type="PANTHER" id="PTHR33048">
    <property type="entry name" value="PTH11-LIKE INTEGRAL MEMBRANE PROTEIN (AFU_ORTHOLOGUE AFUA_5G11245)"/>
    <property type="match status" value="1"/>
</dbReference>
<evidence type="ECO:0000256" key="12">
    <source>
        <dbReference type="ARBA" id="ARBA00023288"/>
    </source>
</evidence>
<dbReference type="GO" id="GO:0046872">
    <property type="term" value="F:metal ion binding"/>
    <property type="evidence" value="ECO:0007669"/>
    <property type="project" value="UniProtKB-UniRule"/>
</dbReference>
<evidence type="ECO:0000256" key="13">
    <source>
        <dbReference type="ARBA" id="ARBA00038359"/>
    </source>
</evidence>
<dbReference type="GeneID" id="54553400"/>
<feature type="transmembrane region" description="Helical" evidence="15">
    <location>
        <begin position="136"/>
        <end position="154"/>
    </location>
</feature>
<keyword evidence="6" id="KW-0325">Glycoprotein</keyword>
<feature type="transmembrane region" description="Helical" evidence="15">
    <location>
        <begin position="190"/>
        <end position="208"/>
    </location>
</feature>
<dbReference type="AlphaFoldDB" id="A0A6A6JR60"/>
<proteinExistence type="inferred from homology"/>
<evidence type="ECO:0000256" key="16">
    <source>
        <dbReference type="SAM" id="SignalP"/>
    </source>
</evidence>
<protein>
    <recommendedName>
        <fullName evidence="17">CFEM domain-containing protein</fullName>
    </recommendedName>
</protein>
<dbReference type="GO" id="GO:0098552">
    <property type="term" value="C:side of membrane"/>
    <property type="evidence" value="ECO:0007669"/>
    <property type="project" value="UniProtKB-KW"/>
</dbReference>
<keyword evidence="5" id="KW-0964">Secreted</keyword>
<keyword evidence="19" id="KW-1185">Reference proteome</keyword>
<evidence type="ECO:0000256" key="5">
    <source>
        <dbReference type="ARBA" id="ARBA00022525"/>
    </source>
</evidence>
<feature type="chain" id="PRO_5025475905" description="CFEM domain-containing protein" evidence="16">
    <location>
        <begin position="21"/>
        <end position="460"/>
    </location>
</feature>
<dbReference type="InterPro" id="IPR052337">
    <property type="entry name" value="SAT4-like"/>
</dbReference>
<keyword evidence="14" id="KW-0408">Iron</keyword>
<gene>
    <name evidence="18" type="ORF">EI97DRAFT_449566</name>
</gene>
<keyword evidence="8 16" id="KW-0732">Signal</keyword>
<keyword evidence="11 14" id="KW-1015">Disulfide bond</keyword>
<accession>A0A6A6JR60</accession>
<evidence type="ECO:0000256" key="15">
    <source>
        <dbReference type="SAM" id="Phobius"/>
    </source>
</evidence>
<feature type="transmembrane region" description="Helical" evidence="15">
    <location>
        <begin position="220"/>
        <end position="245"/>
    </location>
</feature>
<feature type="transmembrane region" description="Helical" evidence="15">
    <location>
        <begin position="300"/>
        <end position="320"/>
    </location>
</feature>
<evidence type="ECO:0000313" key="19">
    <source>
        <dbReference type="Proteomes" id="UP000800097"/>
    </source>
</evidence>
<feature type="transmembrane region" description="Helical" evidence="15">
    <location>
        <begin position="265"/>
        <end position="288"/>
    </location>
</feature>
<dbReference type="RefSeq" id="XP_033654988.1">
    <property type="nucleotide sequence ID" value="XM_033800225.1"/>
</dbReference>
<comment type="similarity">
    <text evidence="13">Belongs to the SAT4 family.</text>
</comment>
<dbReference type="PROSITE" id="PS52012">
    <property type="entry name" value="CFEM"/>
    <property type="match status" value="1"/>
</dbReference>
<keyword evidence="7 15" id="KW-0812">Transmembrane</keyword>
<reference evidence="18" key="1">
    <citation type="journal article" date="2020" name="Stud. Mycol.">
        <title>101 Dothideomycetes genomes: a test case for predicting lifestyles and emergence of pathogens.</title>
        <authorList>
            <person name="Haridas S."/>
            <person name="Albert R."/>
            <person name="Binder M."/>
            <person name="Bloem J."/>
            <person name="Labutti K."/>
            <person name="Salamov A."/>
            <person name="Andreopoulos B."/>
            <person name="Baker S."/>
            <person name="Barry K."/>
            <person name="Bills G."/>
            <person name="Bluhm B."/>
            <person name="Cannon C."/>
            <person name="Castanera R."/>
            <person name="Culley D."/>
            <person name="Daum C."/>
            <person name="Ezra D."/>
            <person name="Gonzalez J."/>
            <person name="Henrissat B."/>
            <person name="Kuo A."/>
            <person name="Liang C."/>
            <person name="Lipzen A."/>
            <person name="Lutzoni F."/>
            <person name="Magnuson J."/>
            <person name="Mondo S."/>
            <person name="Nolan M."/>
            <person name="Ohm R."/>
            <person name="Pangilinan J."/>
            <person name="Park H.-J."/>
            <person name="Ramirez L."/>
            <person name="Alfaro M."/>
            <person name="Sun H."/>
            <person name="Tritt A."/>
            <person name="Yoshinaga Y."/>
            <person name="Zwiers L.-H."/>
            <person name="Turgeon B."/>
            <person name="Goodwin S."/>
            <person name="Spatafora J."/>
            <person name="Crous P."/>
            <person name="Grigoriev I."/>
        </authorList>
    </citation>
    <scope>NUCLEOTIDE SEQUENCE</scope>
    <source>
        <strain evidence="18">CBS 379.55</strain>
    </source>
</reference>
<dbReference type="Pfam" id="PF20684">
    <property type="entry name" value="Fung_rhodopsin"/>
    <property type="match status" value="1"/>
</dbReference>
<evidence type="ECO:0000256" key="7">
    <source>
        <dbReference type="ARBA" id="ARBA00022692"/>
    </source>
</evidence>
<dbReference type="Proteomes" id="UP000800097">
    <property type="component" value="Unassembled WGS sequence"/>
</dbReference>
<dbReference type="GO" id="GO:0005576">
    <property type="term" value="C:extracellular region"/>
    <property type="evidence" value="ECO:0007669"/>
    <property type="project" value="UniProtKB-SubCell"/>
</dbReference>
<comment type="caution">
    <text evidence="14">Lacks conserved residue(s) required for the propagation of feature annotation.</text>
</comment>
<evidence type="ECO:0000256" key="8">
    <source>
        <dbReference type="ARBA" id="ARBA00022729"/>
    </source>
</evidence>
<feature type="transmembrane region" description="Helical" evidence="15">
    <location>
        <begin position="340"/>
        <end position="361"/>
    </location>
</feature>
<feature type="transmembrane region" description="Helical" evidence="15">
    <location>
        <begin position="106"/>
        <end position="124"/>
    </location>
</feature>
<evidence type="ECO:0000256" key="9">
    <source>
        <dbReference type="ARBA" id="ARBA00022989"/>
    </source>
</evidence>
<keyword evidence="6" id="KW-0336">GPI-anchor</keyword>